<protein>
    <submittedName>
        <fullName evidence="2">Glycosyltransferase, GT2 family</fullName>
    </submittedName>
</protein>
<evidence type="ECO:0000259" key="1">
    <source>
        <dbReference type="Pfam" id="PF00535"/>
    </source>
</evidence>
<dbReference type="SUPFAM" id="SSF53448">
    <property type="entry name" value="Nucleotide-diphospho-sugar transferases"/>
    <property type="match status" value="1"/>
</dbReference>
<evidence type="ECO:0000313" key="3">
    <source>
        <dbReference type="Proteomes" id="UP000198324"/>
    </source>
</evidence>
<dbReference type="EMBL" id="FZOC01000001">
    <property type="protein sequence ID" value="SNR66678.1"/>
    <property type="molecule type" value="Genomic_DNA"/>
</dbReference>
<dbReference type="InterPro" id="IPR001173">
    <property type="entry name" value="Glyco_trans_2-like"/>
</dbReference>
<sequence>MHRVSIIVCTFNRRYLLKLCLRDFALQMDGFEDRVEVIVVDNNSADGTEAFVRDFAAQHPWLRYVHEPKQGLSNARNRGAAEARGEYLCYIDDDGKPGKNYVRLLLHLLGKRAPDLMGGPVYPYYTTKRPSWFRDEFEIRQSARKSGFSRKCSISGSNFIIRKPLLESLGGFSPKFGMVGKKTRLGEEKAVLLAYRASTSSSEQKVFYSLDLVVYHHVPSEKMRLAYFIKRGFFSGVSLVNLKNERLGSAPGYVLECAKNLFWRLPKAVFKGRDAKPHPVLVLQAAALQVGKIAELLRRAWVGALPGRCSPTGRAQPFFCLVGPGASGSAQTSAALSSLADSGYAVETGLTPSLRPRAYAGLFVPGGVEVLRYLAMRPKADRLVTPEVSSVIKAFHRARRPILAPCMALPVVLEVLRHAAPAEPGLYPATSDPIRTIKGVNVVTTHRPLLDASDLELDDCFTAMLKTIRREHRR</sequence>
<name>A0A238Y773_9BACT</name>
<feature type="domain" description="Glycosyltransferase 2-like" evidence="1">
    <location>
        <begin position="5"/>
        <end position="168"/>
    </location>
</feature>
<dbReference type="GO" id="GO:0016740">
    <property type="term" value="F:transferase activity"/>
    <property type="evidence" value="ECO:0007669"/>
    <property type="project" value="UniProtKB-KW"/>
</dbReference>
<keyword evidence="2" id="KW-0808">Transferase</keyword>
<dbReference type="InterPro" id="IPR050834">
    <property type="entry name" value="Glycosyltransf_2"/>
</dbReference>
<dbReference type="CDD" id="cd00761">
    <property type="entry name" value="Glyco_tranf_GTA_type"/>
    <property type="match status" value="1"/>
</dbReference>
<evidence type="ECO:0000313" key="2">
    <source>
        <dbReference type="EMBL" id="SNR66678.1"/>
    </source>
</evidence>
<dbReference type="InterPro" id="IPR029044">
    <property type="entry name" value="Nucleotide-diphossugar_trans"/>
</dbReference>
<dbReference type="InterPro" id="IPR029062">
    <property type="entry name" value="Class_I_gatase-like"/>
</dbReference>
<dbReference type="Gene3D" id="3.40.50.880">
    <property type="match status" value="1"/>
</dbReference>
<dbReference type="OrthoDB" id="5379872at2"/>
<dbReference type="Proteomes" id="UP000198324">
    <property type="component" value="Unassembled WGS sequence"/>
</dbReference>
<keyword evidence="3" id="KW-1185">Reference proteome</keyword>
<dbReference type="Pfam" id="PF00535">
    <property type="entry name" value="Glycos_transf_2"/>
    <property type="match status" value="1"/>
</dbReference>
<dbReference type="Gene3D" id="3.90.550.10">
    <property type="entry name" value="Spore Coat Polysaccharide Biosynthesis Protein SpsA, Chain A"/>
    <property type="match status" value="1"/>
</dbReference>
<dbReference type="PANTHER" id="PTHR43685:SF3">
    <property type="entry name" value="SLR2126 PROTEIN"/>
    <property type="match status" value="1"/>
</dbReference>
<dbReference type="SUPFAM" id="SSF52317">
    <property type="entry name" value="Class I glutamine amidotransferase-like"/>
    <property type="match status" value="1"/>
</dbReference>
<gene>
    <name evidence="2" type="ORF">SAMN04488503_0731</name>
</gene>
<dbReference type="AlphaFoldDB" id="A0A238Y773"/>
<reference evidence="2 3" key="1">
    <citation type="submission" date="2017-06" db="EMBL/GenBank/DDBJ databases">
        <authorList>
            <person name="Kim H.J."/>
            <person name="Triplett B.A."/>
        </authorList>
    </citation>
    <scope>NUCLEOTIDE SEQUENCE [LARGE SCALE GENOMIC DNA]</scope>
    <source>
        <strain evidence="2 3">DSM 13116</strain>
    </source>
</reference>
<accession>A0A238Y773</accession>
<proteinExistence type="predicted"/>
<organism evidence="2 3">
    <name type="scientific">Humidesulfovibrio mexicanus</name>
    <dbReference type="NCBI Taxonomy" id="147047"/>
    <lineage>
        <taxon>Bacteria</taxon>
        <taxon>Pseudomonadati</taxon>
        <taxon>Thermodesulfobacteriota</taxon>
        <taxon>Desulfovibrionia</taxon>
        <taxon>Desulfovibrionales</taxon>
        <taxon>Desulfovibrionaceae</taxon>
        <taxon>Humidesulfovibrio</taxon>
    </lineage>
</organism>
<dbReference type="PANTHER" id="PTHR43685">
    <property type="entry name" value="GLYCOSYLTRANSFERASE"/>
    <property type="match status" value="1"/>
</dbReference>